<evidence type="ECO:0000256" key="8">
    <source>
        <dbReference type="SAM" id="MobiDB-lite"/>
    </source>
</evidence>
<dbReference type="InterPro" id="IPR009057">
    <property type="entry name" value="Homeodomain-like_sf"/>
</dbReference>
<sequence>YRYFAGVNQRKQRRERTTFTRAQLDILESLFNKTRYPDVFAREEVAIKISLPESRVQFGFICFVGFGSGSSRSVPKRMLGLSWFSVKAGYVTEPRLNVFLSLFSEVNLMELVYMGSKKDNSSAVLDWFIKDESLAPHIMTAVGIHGRVMFARAVRTDLYYAAQPGRPVFCSCRQTAAVSYEKTNQGTKLNHYDGTANKPPLVLCHCRHNTTNNALGNPYDDANRVWFKNRRAKCRQQSQQQNKSNNNNRTTPAQTKTRSRRTSPVSLPSATAPHTNLPTSSTSTSPPTINPAVNAPVHPAVTVKRESPHVQNNTANGNLTPLGSNTSSVMTTPSPPITPSGNPSASYQHDYNSFNWHANGHNTSPHHYYGQNYNTAYYSQMDYFNSQNCQNQVQVGNPHMGGAYHQMGGYHSMGVSSSHQNFSPRHPTDYSVDYMNQMV</sequence>
<keyword evidence="3 6" id="KW-0238">DNA-binding</keyword>
<dbReference type="Proteomes" id="UP001162164">
    <property type="component" value="Unassembled WGS sequence"/>
</dbReference>
<dbReference type="InterPro" id="IPR001356">
    <property type="entry name" value="HD"/>
</dbReference>
<dbReference type="Pfam" id="PF00046">
    <property type="entry name" value="Homeodomain"/>
    <property type="match status" value="1"/>
</dbReference>
<dbReference type="CDD" id="cd00086">
    <property type="entry name" value="homeodomain"/>
    <property type="match status" value="1"/>
</dbReference>
<keyword evidence="5 6" id="KW-0539">Nucleus</keyword>
<evidence type="ECO:0000256" key="4">
    <source>
        <dbReference type="ARBA" id="ARBA00023155"/>
    </source>
</evidence>
<dbReference type="PROSITE" id="PS50071">
    <property type="entry name" value="HOMEOBOX_2"/>
    <property type="match status" value="1"/>
</dbReference>
<evidence type="ECO:0000256" key="5">
    <source>
        <dbReference type="ARBA" id="ARBA00023242"/>
    </source>
</evidence>
<organism evidence="10 11">
    <name type="scientific">Molorchus minor</name>
    <dbReference type="NCBI Taxonomy" id="1323400"/>
    <lineage>
        <taxon>Eukaryota</taxon>
        <taxon>Metazoa</taxon>
        <taxon>Ecdysozoa</taxon>
        <taxon>Arthropoda</taxon>
        <taxon>Hexapoda</taxon>
        <taxon>Insecta</taxon>
        <taxon>Pterygota</taxon>
        <taxon>Neoptera</taxon>
        <taxon>Endopterygota</taxon>
        <taxon>Coleoptera</taxon>
        <taxon>Polyphaga</taxon>
        <taxon>Cucujiformia</taxon>
        <taxon>Chrysomeloidea</taxon>
        <taxon>Cerambycidae</taxon>
        <taxon>Lamiinae</taxon>
        <taxon>Monochamini</taxon>
        <taxon>Molorchus</taxon>
    </lineage>
</organism>
<gene>
    <name evidence="10" type="ORF">NQ317_001166</name>
</gene>
<evidence type="ECO:0000256" key="2">
    <source>
        <dbReference type="ARBA" id="ARBA00022473"/>
    </source>
</evidence>
<keyword evidence="4 6" id="KW-0371">Homeobox</keyword>
<evidence type="ECO:0000256" key="3">
    <source>
        <dbReference type="ARBA" id="ARBA00023125"/>
    </source>
</evidence>
<feature type="region of interest" description="Disordered" evidence="8">
    <location>
        <begin position="306"/>
        <end position="346"/>
    </location>
</feature>
<evidence type="ECO:0000256" key="6">
    <source>
        <dbReference type="PROSITE-ProRule" id="PRU00108"/>
    </source>
</evidence>
<dbReference type="SUPFAM" id="SSF46689">
    <property type="entry name" value="Homeodomain-like"/>
    <property type="match status" value="1"/>
</dbReference>
<evidence type="ECO:0000313" key="11">
    <source>
        <dbReference type="Proteomes" id="UP001162164"/>
    </source>
</evidence>
<evidence type="ECO:0000313" key="10">
    <source>
        <dbReference type="EMBL" id="KAJ8982306.1"/>
    </source>
</evidence>
<comment type="subcellular location">
    <subcellularLocation>
        <location evidence="1 6 7">Nucleus</location>
    </subcellularLocation>
</comment>
<reference evidence="10" key="1">
    <citation type="journal article" date="2023" name="Insect Mol. Biol.">
        <title>Genome sequencing provides insights into the evolution of gene families encoding plant cell wall-degrading enzymes in longhorned beetles.</title>
        <authorList>
            <person name="Shin N.R."/>
            <person name="Okamura Y."/>
            <person name="Kirsch R."/>
            <person name="Pauchet Y."/>
        </authorList>
    </citation>
    <scope>NUCLEOTIDE SEQUENCE</scope>
    <source>
        <strain evidence="10">MMC_N1</strain>
    </source>
</reference>
<feature type="domain" description="Homeobox" evidence="9">
    <location>
        <begin position="10"/>
        <end position="60"/>
    </location>
</feature>
<protein>
    <recommendedName>
        <fullName evidence="9">Homeobox domain-containing protein</fullName>
    </recommendedName>
</protein>
<evidence type="ECO:0000256" key="1">
    <source>
        <dbReference type="ARBA" id="ARBA00004123"/>
    </source>
</evidence>
<feature type="compositionally biased region" description="Low complexity" evidence="8">
    <location>
        <begin position="278"/>
        <end position="287"/>
    </location>
</feature>
<dbReference type="PANTHER" id="PTHR45793">
    <property type="entry name" value="HOMEOBOX PROTEIN"/>
    <property type="match status" value="1"/>
</dbReference>
<keyword evidence="2" id="KW-0217">Developmental protein</keyword>
<dbReference type="PANTHER" id="PTHR45793:SF5">
    <property type="entry name" value="HOMEOTIC PROTEIN OCELLILESS"/>
    <property type="match status" value="1"/>
</dbReference>
<accession>A0ABQ9JVG7</accession>
<comment type="caution">
    <text evidence="10">The sequence shown here is derived from an EMBL/GenBank/DDBJ whole genome shotgun (WGS) entry which is preliminary data.</text>
</comment>
<name>A0ABQ9JVG7_9CUCU</name>
<evidence type="ECO:0000256" key="7">
    <source>
        <dbReference type="RuleBase" id="RU000682"/>
    </source>
</evidence>
<feature type="region of interest" description="Disordered" evidence="8">
    <location>
        <begin position="231"/>
        <end position="294"/>
    </location>
</feature>
<feature type="compositionally biased region" description="Low complexity" evidence="8">
    <location>
        <begin position="236"/>
        <end position="248"/>
    </location>
</feature>
<evidence type="ECO:0000259" key="9">
    <source>
        <dbReference type="PROSITE" id="PS50071"/>
    </source>
</evidence>
<feature type="non-terminal residue" evidence="10">
    <location>
        <position position="1"/>
    </location>
</feature>
<proteinExistence type="predicted"/>
<dbReference type="SMART" id="SM00389">
    <property type="entry name" value="HOX"/>
    <property type="match status" value="1"/>
</dbReference>
<keyword evidence="11" id="KW-1185">Reference proteome</keyword>
<dbReference type="Gene3D" id="1.10.10.60">
    <property type="entry name" value="Homeodomain-like"/>
    <property type="match status" value="1"/>
</dbReference>
<dbReference type="EMBL" id="JAPWTJ010000134">
    <property type="protein sequence ID" value="KAJ8982306.1"/>
    <property type="molecule type" value="Genomic_DNA"/>
</dbReference>
<feature type="compositionally biased region" description="Polar residues" evidence="8">
    <location>
        <begin position="309"/>
        <end position="332"/>
    </location>
</feature>
<feature type="compositionally biased region" description="Polar residues" evidence="8">
    <location>
        <begin position="249"/>
        <end position="277"/>
    </location>
</feature>
<feature type="DNA-binding region" description="Homeobox" evidence="6">
    <location>
        <begin position="12"/>
        <end position="61"/>
    </location>
</feature>